<name>A0ABS0QEP0_THEVU</name>
<dbReference type="Gene3D" id="3.30.70.2220">
    <property type="entry name" value="CRISPR-Cas system, Cmr2 subunit, D1 domain, cysteine cluster"/>
    <property type="match status" value="1"/>
</dbReference>
<dbReference type="NCBIfam" id="TIGR02577">
    <property type="entry name" value="cas_TM1794_Cmr2"/>
    <property type="match status" value="1"/>
</dbReference>
<dbReference type="Proteomes" id="UP000641910">
    <property type="component" value="Unassembled WGS sequence"/>
</dbReference>
<evidence type="ECO:0000256" key="1">
    <source>
        <dbReference type="ARBA" id="ARBA00022741"/>
    </source>
</evidence>
<proteinExistence type="predicted"/>
<dbReference type="PROSITE" id="PS50887">
    <property type="entry name" value="GGDEF"/>
    <property type="match status" value="1"/>
</dbReference>
<keyword evidence="6" id="KW-1185">Reference proteome</keyword>
<keyword evidence="3" id="KW-0472">Membrane</keyword>
<dbReference type="RefSeq" id="WP_121873978.1">
    <property type="nucleotide sequence ID" value="NZ_JACEIS010000004.1"/>
</dbReference>
<dbReference type="InterPro" id="IPR054767">
    <property type="entry name" value="Cas10-Cmr2_palm2"/>
</dbReference>
<evidence type="ECO:0000313" key="6">
    <source>
        <dbReference type="Proteomes" id="UP000641910"/>
    </source>
</evidence>
<keyword evidence="3" id="KW-1133">Transmembrane helix</keyword>
<dbReference type="InterPro" id="IPR000160">
    <property type="entry name" value="GGDEF_dom"/>
</dbReference>
<accession>A0ABS0QEP0</accession>
<comment type="caution">
    <text evidence="5">The sequence shown here is derived from an EMBL/GenBank/DDBJ whole genome shotgun (WGS) entry which is preliminary data.</text>
</comment>
<evidence type="ECO:0000259" key="4">
    <source>
        <dbReference type="PROSITE" id="PS50887"/>
    </source>
</evidence>
<keyword evidence="1" id="KW-0547">Nucleotide-binding</keyword>
<feature type="domain" description="GGDEF" evidence="4">
    <location>
        <begin position="355"/>
        <end position="502"/>
    </location>
</feature>
<dbReference type="InterPro" id="IPR043128">
    <property type="entry name" value="Rev_trsase/Diguanyl_cyclase"/>
</dbReference>
<organism evidence="5 6">
    <name type="scientific">Thermoactinomyces vulgaris</name>
    <dbReference type="NCBI Taxonomy" id="2026"/>
    <lineage>
        <taxon>Bacteria</taxon>
        <taxon>Bacillati</taxon>
        <taxon>Bacillota</taxon>
        <taxon>Bacilli</taxon>
        <taxon>Bacillales</taxon>
        <taxon>Thermoactinomycetaceae</taxon>
        <taxon>Thermoactinomyces</taxon>
    </lineage>
</organism>
<gene>
    <name evidence="5" type="primary">cas10</name>
    <name evidence="5" type="ORF">I8U22_02615</name>
</gene>
<evidence type="ECO:0000256" key="3">
    <source>
        <dbReference type="SAM" id="Phobius"/>
    </source>
</evidence>
<dbReference type="InterPro" id="IPR038242">
    <property type="entry name" value="Cmr2_N"/>
</dbReference>
<feature type="transmembrane region" description="Helical" evidence="3">
    <location>
        <begin position="27"/>
        <end position="45"/>
    </location>
</feature>
<dbReference type="Pfam" id="PF22335">
    <property type="entry name" value="Cas10-Cmr2_palm2"/>
    <property type="match status" value="1"/>
</dbReference>
<protein>
    <submittedName>
        <fullName evidence="5">Type III-B CRISPR-associated protein Cas10/Cmr2</fullName>
    </submittedName>
</protein>
<evidence type="ECO:0000256" key="2">
    <source>
        <dbReference type="ARBA" id="ARBA00023118"/>
    </source>
</evidence>
<dbReference type="Pfam" id="PF12469">
    <property type="entry name" value="Cmr2_N"/>
    <property type="match status" value="1"/>
</dbReference>
<reference evidence="5 6" key="1">
    <citation type="submission" date="2020-12" db="EMBL/GenBank/DDBJ databases">
        <title>WGS of Thermoactinomyces spp.</title>
        <authorList>
            <person name="Cheng K."/>
        </authorList>
    </citation>
    <scope>NUCLEOTIDE SEQUENCE [LARGE SCALE GENOMIC DNA]</scope>
    <source>
        <strain evidence="6">CICC 10650\ACCC 41061</strain>
    </source>
</reference>
<dbReference type="InterPro" id="IPR024615">
    <property type="entry name" value="CRISPR-assoc_Cmr2_N"/>
</dbReference>
<keyword evidence="2" id="KW-0051">Antiviral defense</keyword>
<dbReference type="InterPro" id="IPR013407">
    <property type="entry name" value="CRISPR-assoc_prot_Cmr2"/>
</dbReference>
<dbReference type="EMBL" id="JAECVU010000001">
    <property type="protein sequence ID" value="MBH8587713.1"/>
    <property type="molecule type" value="Genomic_DNA"/>
</dbReference>
<keyword evidence="3" id="KW-0812">Transmembrane</keyword>
<sequence length="649" mass="74020">MNDQRLLHFSIGPVQDFVAQARRTRDLLAGSFLLSYLSGCAMAYITENKGEIVFPRVYEDPLVKAIRQSGLKEMRVDGPWIGSLPNRFTASIPEDFRPEACEKAVLEAWERIADAVWKRFVARPASAGKNTREIWERQVKNWWEITWVVADSPSQLNYRKYWRSYLPTDEPGDKCMLISRLQELSGYVRAKERKKQSVFWRCFKDHLGQTHALEIKEETERLSAIGTIKRLFPRVTQEAIGWKWTDHAVSFPSVYHLSAHSGMKQALHECPDLAVDFAKKAREYGILKSPAAKNHFPNLRAEAEKAGAEAFLTLDAKAFYPNELDKLIENDKQAREDLKKHLDALNKQLGKPFANYYALLVMDGDKLGDLLQALKDTREEWKVSQALSVFSLGDEKEPGLADYIRDRYDGVTIYAGGDDLMAMFPLDQAIPAAVDLSKRYKKAFEKVFSKDHIAAKTATGSAAILFAHYKVPLKEVVKEGHRLLDDVAKSGTGRDSLAVGVWTSSGIATQWSAPWEHFVLDWETNRTVFDDIRESLQKKDDPLLSNSFLYKLSMYESLLENQVEAVLDRKQVKRLLISDYVRILGDSGKWTDEKKEKIEEQMDRLLQVCFVVKRSMEGDTVRLKETNEFKADGAILAKFLAQKGFEKDA</sequence>
<evidence type="ECO:0000313" key="5">
    <source>
        <dbReference type="EMBL" id="MBH8587713.1"/>
    </source>
</evidence>
<dbReference type="Gene3D" id="3.30.70.270">
    <property type="match status" value="1"/>
</dbReference>